<name>A0A5B2XVF3_9PSEU</name>
<dbReference type="PANTHER" id="PTHR30036:SF7">
    <property type="entry name" value="ABC TRANSPORTER PERIPLASMIC-BINDING PROTEIN YPHF"/>
    <property type="match status" value="1"/>
</dbReference>
<reference evidence="5 6" key="1">
    <citation type="submission" date="2019-09" db="EMBL/GenBank/DDBJ databases">
        <title>Goodfellowia gen. nov., a new genus of the Pseudonocardineae related to Actinoalloteichus, containing Goodfellowia coeruleoviolacea gen. nov., comb. nov. gen. nov., comb. nov.</title>
        <authorList>
            <person name="Labeda D."/>
        </authorList>
    </citation>
    <scope>NUCLEOTIDE SEQUENCE [LARGE SCALE GENOMIC DNA]</scope>
    <source>
        <strain evidence="5 6">AN110305</strain>
    </source>
</reference>
<comment type="subcellular location">
    <subcellularLocation>
        <location evidence="1">Cell envelope</location>
    </subcellularLocation>
</comment>
<dbReference type="InterPro" id="IPR028082">
    <property type="entry name" value="Peripla_BP_I"/>
</dbReference>
<organism evidence="5 6">
    <name type="scientific">Solihabitans fulvus</name>
    <dbReference type="NCBI Taxonomy" id="1892852"/>
    <lineage>
        <taxon>Bacteria</taxon>
        <taxon>Bacillati</taxon>
        <taxon>Actinomycetota</taxon>
        <taxon>Actinomycetes</taxon>
        <taxon>Pseudonocardiales</taxon>
        <taxon>Pseudonocardiaceae</taxon>
        <taxon>Solihabitans</taxon>
    </lineage>
</organism>
<accession>A0A5B2XVF3</accession>
<comment type="caution">
    <text evidence="5">The sequence shown here is derived from an EMBL/GenBank/DDBJ whole genome shotgun (WGS) entry which is preliminary data.</text>
</comment>
<dbReference type="EMBL" id="VUOB01000001">
    <property type="protein sequence ID" value="KAA2267135.1"/>
    <property type="molecule type" value="Genomic_DNA"/>
</dbReference>
<dbReference type="InterPro" id="IPR025997">
    <property type="entry name" value="SBP_2_dom"/>
</dbReference>
<keyword evidence="3" id="KW-0732">Signal</keyword>
<dbReference type="OrthoDB" id="3286068at2"/>
<reference evidence="5 6" key="2">
    <citation type="submission" date="2019-09" db="EMBL/GenBank/DDBJ databases">
        <authorList>
            <person name="Jin C."/>
        </authorList>
    </citation>
    <scope>NUCLEOTIDE SEQUENCE [LARGE SCALE GENOMIC DNA]</scope>
    <source>
        <strain evidence="5 6">AN110305</strain>
    </source>
</reference>
<gene>
    <name evidence="5" type="ORF">F0L68_00975</name>
</gene>
<evidence type="ECO:0000259" key="4">
    <source>
        <dbReference type="Pfam" id="PF13407"/>
    </source>
</evidence>
<dbReference type="SUPFAM" id="SSF53822">
    <property type="entry name" value="Periplasmic binding protein-like I"/>
    <property type="match status" value="1"/>
</dbReference>
<dbReference type="GO" id="GO:0030246">
    <property type="term" value="F:carbohydrate binding"/>
    <property type="evidence" value="ECO:0007669"/>
    <property type="project" value="TreeGrafter"/>
</dbReference>
<evidence type="ECO:0000256" key="1">
    <source>
        <dbReference type="ARBA" id="ARBA00004196"/>
    </source>
</evidence>
<dbReference type="PANTHER" id="PTHR30036">
    <property type="entry name" value="D-XYLOSE-BINDING PERIPLASMIC PROTEIN"/>
    <property type="match status" value="1"/>
</dbReference>
<dbReference type="Gene3D" id="3.40.50.2300">
    <property type="match status" value="2"/>
</dbReference>
<dbReference type="Pfam" id="PF13407">
    <property type="entry name" value="Peripla_BP_4"/>
    <property type="match status" value="1"/>
</dbReference>
<dbReference type="AlphaFoldDB" id="A0A5B2XVF3"/>
<proteinExistence type="inferred from homology"/>
<comment type="similarity">
    <text evidence="2">Belongs to the bacterial solute-binding protein 2 family.</text>
</comment>
<protein>
    <submittedName>
        <fullName evidence="5">Substrate-binding domain-containing protein</fullName>
    </submittedName>
</protein>
<evidence type="ECO:0000256" key="2">
    <source>
        <dbReference type="ARBA" id="ARBA00007639"/>
    </source>
</evidence>
<dbReference type="Proteomes" id="UP000323454">
    <property type="component" value="Unassembled WGS sequence"/>
</dbReference>
<evidence type="ECO:0000313" key="6">
    <source>
        <dbReference type="Proteomes" id="UP000323454"/>
    </source>
</evidence>
<evidence type="ECO:0000313" key="5">
    <source>
        <dbReference type="EMBL" id="KAA2267135.1"/>
    </source>
</evidence>
<dbReference type="InterPro" id="IPR050555">
    <property type="entry name" value="Bact_Solute-Bind_Prot2"/>
</dbReference>
<feature type="chain" id="PRO_5038928678" evidence="3">
    <location>
        <begin position="22"/>
        <end position="351"/>
    </location>
</feature>
<dbReference type="PROSITE" id="PS51257">
    <property type="entry name" value="PROKAR_LIPOPROTEIN"/>
    <property type="match status" value="1"/>
</dbReference>
<dbReference type="RefSeq" id="WP_149847444.1">
    <property type="nucleotide sequence ID" value="NZ_VUOB01000001.1"/>
</dbReference>
<keyword evidence="6" id="KW-1185">Reference proteome</keyword>
<evidence type="ECO:0000256" key="3">
    <source>
        <dbReference type="SAM" id="SignalP"/>
    </source>
</evidence>
<feature type="domain" description="Periplasmic binding protein" evidence="4">
    <location>
        <begin position="37"/>
        <end position="293"/>
    </location>
</feature>
<sequence length="351" mass="36389">MRPYWCVAVAAGVLLVSACGAAGSGAAGSGGPVKLAFVYATSSQNPFQEMAFGAKAAAADIGGVDLALSAPTGINGPQEVTQFLSTIHNSKDGVALETLTPDLFVRPLNQAADLNVPVVAVDTAPPAGTKVGLFIGNSNTELGKALGEEFVKQVPADATGEVVLGNDIPGLGLLQQRLDGMRSVIKAKRPGLTISGPFDSGSEPTSNFNNWNDIVKAHANAIAYLGVGAQDAVSLALIQKNTGRKFLAGSCDPDTSALQAVKDGYVFALASPEHWLKGYVALRLLAERAKSGKALPTGWWNTGSLVVNSANIDQIIARQHDEGSRKAAFKAETDRQLANPSGYLRPLAEAN</sequence>
<dbReference type="GO" id="GO:0030288">
    <property type="term" value="C:outer membrane-bounded periplasmic space"/>
    <property type="evidence" value="ECO:0007669"/>
    <property type="project" value="TreeGrafter"/>
</dbReference>
<feature type="signal peptide" evidence="3">
    <location>
        <begin position="1"/>
        <end position="21"/>
    </location>
</feature>